<name>A0A420QIB5_FUSOX</name>
<organism evidence="1 2">
    <name type="scientific">Fusarium oxysporum</name>
    <name type="common">Fusarium vascular wilt</name>
    <dbReference type="NCBI Taxonomy" id="5507"/>
    <lineage>
        <taxon>Eukaryota</taxon>
        <taxon>Fungi</taxon>
        <taxon>Dikarya</taxon>
        <taxon>Ascomycota</taxon>
        <taxon>Pezizomycotina</taxon>
        <taxon>Sordariomycetes</taxon>
        <taxon>Hypocreomycetidae</taxon>
        <taxon>Hypocreales</taxon>
        <taxon>Nectriaceae</taxon>
        <taxon>Fusarium</taxon>
        <taxon>Fusarium oxysporum species complex</taxon>
    </lineage>
</organism>
<reference evidence="1 2" key="1">
    <citation type="journal article" date="2018" name="Sci. Rep.">
        <title>Characterisation of pathogen-specific regions and novel effector candidates in Fusarium oxysporum f. sp. cepae.</title>
        <authorList>
            <person name="Armitage A.D."/>
            <person name="Taylor A."/>
            <person name="Sobczyk M.K."/>
            <person name="Baxter L."/>
            <person name="Greenfield B.P."/>
            <person name="Bates H.J."/>
            <person name="Wilson F."/>
            <person name="Jackson A.C."/>
            <person name="Ott S."/>
            <person name="Harrison R.J."/>
            <person name="Clarkson J.P."/>
        </authorList>
    </citation>
    <scope>NUCLEOTIDE SEQUENCE [LARGE SCALE GENOMIC DNA]</scope>
    <source>
        <strain evidence="1 2">Fo_A28</strain>
    </source>
</reference>
<dbReference type="AlphaFoldDB" id="A0A420QIB5"/>
<comment type="caution">
    <text evidence="1">The sequence shown here is derived from an EMBL/GenBank/DDBJ whole genome shotgun (WGS) entry which is preliminary data.</text>
</comment>
<accession>A0A420QIB5</accession>
<proteinExistence type="predicted"/>
<sequence length="95" mass="10300">MAPARDMISMDTDVYGEFSKTGGSAMKADEFYRSMIIDSPGQGSGGSLVPTRLVWAFADHTGRVLGISPSQSLYDFVLPGNEAKNKWIKKVILGK</sequence>
<evidence type="ECO:0000313" key="1">
    <source>
        <dbReference type="EMBL" id="RKL04515.1"/>
    </source>
</evidence>
<evidence type="ECO:0000313" key="2">
    <source>
        <dbReference type="Proteomes" id="UP000285860"/>
    </source>
</evidence>
<dbReference type="EMBL" id="MRCY01000063">
    <property type="protein sequence ID" value="RKL04515.1"/>
    <property type="molecule type" value="Genomic_DNA"/>
</dbReference>
<gene>
    <name evidence="1" type="ORF">BFJ68_g11117</name>
</gene>
<dbReference type="Proteomes" id="UP000285860">
    <property type="component" value="Unassembled WGS sequence"/>
</dbReference>
<protein>
    <submittedName>
        <fullName evidence="1">Uncharacterized protein</fullName>
    </submittedName>
</protein>